<keyword evidence="3" id="KW-0808">Transferase</keyword>
<sequence>MINKESSTICQKNEGLKVDQHDYSRCSTSSASEVSTPATRPLDRYIMKCTTTYSNILIYFLNEIVNGIFLVVFFVFVAILTIFIHFLVACTIAYRILHHRQTTNTTGIISSEEQQEESGGVSFGLSWSDLQNLSSFKCEMVEPTGDCIVCLERFVKGESCRSLPGCKHVYHANCVDSWLIRVPACPLCRQIVVIPGMDPLPVTDSHS</sequence>
<feature type="domain" description="RING-type" evidence="14">
    <location>
        <begin position="147"/>
        <end position="189"/>
    </location>
</feature>
<feature type="transmembrane region" description="Helical" evidence="13">
    <location>
        <begin position="68"/>
        <end position="94"/>
    </location>
</feature>
<keyword evidence="5" id="KW-0479">Metal-binding</keyword>
<dbReference type="GO" id="GO:0016020">
    <property type="term" value="C:membrane"/>
    <property type="evidence" value="ECO:0007669"/>
    <property type="project" value="UniProtKB-SubCell"/>
</dbReference>
<evidence type="ECO:0000256" key="13">
    <source>
        <dbReference type="SAM" id="Phobius"/>
    </source>
</evidence>
<keyword evidence="9 13" id="KW-1133">Transmembrane helix</keyword>
<comment type="pathway">
    <text evidence="2">Protein modification; protein ubiquitination.</text>
</comment>
<proteinExistence type="inferred from homology"/>
<dbReference type="PANTHER" id="PTHR45768">
    <property type="entry name" value="E3 UBIQUITIN-PROTEIN LIGASE RNF13-LIKE"/>
    <property type="match status" value="1"/>
</dbReference>
<keyword evidence="16" id="KW-1185">Reference proteome</keyword>
<evidence type="ECO:0000256" key="10">
    <source>
        <dbReference type="ARBA" id="ARBA00023136"/>
    </source>
</evidence>
<protein>
    <recommendedName>
        <fullName evidence="14">RING-type domain-containing protein</fullName>
    </recommendedName>
</protein>
<dbReference type="InterPro" id="IPR001841">
    <property type="entry name" value="Znf_RING"/>
</dbReference>
<evidence type="ECO:0000313" key="16">
    <source>
        <dbReference type="Proteomes" id="UP001177140"/>
    </source>
</evidence>
<evidence type="ECO:0000256" key="5">
    <source>
        <dbReference type="ARBA" id="ARBA00022723"/>
    </source>
</evidence>
<dbReference type="PANTHER" id="PTHR45768:SF61">
    <property type="entry name" value="RING-H2 FINGER PROTEIN ATL18"/>
    <property type="match status" value="1"/>
</dbReference>
<gene>
    <name evidence="15" type="ORF">MKW94_015643</name>
</gene>
<evidence type="ECO:0000256" key="12">
    <source>
        <dbReference type="PROSITE-ProRule" id="PRU00175"/>
    </source>
</evidence>
<evidence type="ECO:0000256" key="8">
    <source>
        <dbReference type="ARBA" id="ARBA00022833"/>
    </source>
</evidence>
<evidence type="ECO:0000259" key="14">
    <source>
        <dbReference type="PROSITE" id="PS50089"/>
    </source>
</evidence>
<keyword evidence="6 12" id="KW-0863">Zinc-finger</keyword>
<evidence type="ECO:0000256" key="1">
    <source>
        <dbReference type="ARBA" id="ARBA00004167"/>
    </source>
</evidence>
<comment type="similarity">
    <text evidence="11">Belongs to the RING-type zinc finger family. ATL subfamily.</text>
</comment>
<organism evidence="15 16">
    <name type="scientific">Papaver nudicaule</name>
    <name type="common">Iceland poppy</name>
    <dbReference type="NCBI Taxonomy" id="74823"/>
    <lineage>
        <taxon>Eukaryota</taxon>
        <taxon>Viridiplantae</taxon>
        <taxon>Streptophyta</taxon>
        <taxon>Embryophyta</taxon>
        <taxon>Tracheophyta</taxon>
        <taxon>Spermatophyta</taxon>
        <taxon>Magnoliopsida</taxon>
        <taxon>Ranunculales</taxon>
        <taxon>Papaveraceae</taxon>
        <taxon>Papaveroideae</taxon>
        <taxon>Papaver</taxon>
    </lineage>
</organism>
<evidence type="ECO:0000256" key="7">
    <source>
        <dbReference type="ARBA" id="ARBA00022786"/>
    </source>
</evidence>
<dbReference type="SUPFAM" id="SSF57850">
    <property type="entry name" value="RING/U-box"/>
    <property type="match status" value="1"/>
</dbReference>
<dbReference type="GO" id="GO:0016740">
    <property type="term" value="F:transferase activity"/>
    <property type="evidence" value="ECO:0007669"/>
    <property type="project" value="UniProtKB-KW"/>
</dbReference>
<comment type="caution">
    <text evidence="15">The sequence shown here is derived from an EMBL/GenBank/DDBJ whole genome shotgun (WGS) entry which is preliminary data.</text>
</comment>
<dbReference type="AlphaFoldDB" id="A0AA41VVT5"/>
<keyword evidence="4 13" id="KW-0812">Transmembrane</keyword>
<evidence type="ECO:0000313" key="15">
    <source>
        <dbReference type="EMBL" id="MCL7048169.1"/>
    </source>
</evidence>
<comment type="subcellular location">
    <subcellularLocation>
        <location evidence="1">Membrane</location>
        <topology evidence="1">Single-pass membrane protein</topology>
    </subcellularLocation>
</comment>
<dbReference type="InterPro" id="IPR013083">
    <property type="entry name" value="Znf_RING/FYVE/PHD"/>
</dbReference>
<evidence type="ECO:0000256" key="9">
    <source>
        <dbReference type="ARBA" id="ARBA00022989"/>
    </source>
</evidence>
<dbReference type="Proteomes" id="UP001177140">
    <property type="component" value="Unassembled WGS sequence"/>
</dbReference>
<dbReference type="Gene3D" id="3.30.40.10">
    <property type="entry name" value="Zinc/RING finger domain, C3HC4 (zinc finger)"/>
    <property type="match status" value="1"/>
</dbReference>
<dbReference type="Pfam" id="PF13639">
    <property type="entry name" value="zf-RING_2"/>
    <property type="match status" value="1"/>
</dbReference>
<reference evidence="15" key="1">
    <citation type="submission" date="2022-03" db="EMBL/GenBank/DDBJ databases">
        <title>A functionally conserved STORR gene fusion in Papaver species that diverged 16.8 million years ago.</title>
        <authorList>
            <person name="Catania T."/>
        </authorList>
    </citation>
    <scope>NUCLEOTIDE SEQUENCE</scope>
    <source>
        <strain evidence="15">S-191538</strain>
    </source>
</reference>
<name>A0AA41VVT5_PAPNU</name>
<evidence type="ECO:0000256" key="2">
    <source>
        <dbReference type="ARBA" id="ARBA00004906"/>
    </source>
</evidence>
<dbReference type="SMART" id="SM00184">
    <property type="entry name" value="RING"/>
    <property type="match status" value="1"/>
</dbReference>
<dbReference type="GO" id="GO:0008270">
    <property type="term" value="F:zinc ion binding"/>
    <property type="evidence" value="ECO:0007669"/>
    <property type="project" value="UniProtKB-KW"/>
</dbReference>
<accession>A0AA41VVT5</accession>
<evidence type="ECO:0000256" key="11">
    <source>
        <dbReference type="ARBA" id="ARBA00024209"/>
    </source>
</evidence>
<dbReference type="EMBL" id="JAJJMA010301557">
    <property type="protein sequence ID" value="MCL7048169.1"/>
    <property type="molecule type" value="Genomic_DNA"/>
</dbReference>
<evidence type="ECO:0000256" key="4">
    <source>
        <dbReference type="ARBA" id="ARBA00022692"/>
    </source>
</evidence>
<evidence type="ECO:0000256" key="3">
    <source>
        <dbReference type="ARBA" id="ARBA00022679"/>
    </source>
</evidence>
<keyword evidence="8" id="KW-0862">Zinc</keyword>
<dbReference type="PROSITE" id="PS50089">
    <property type="entry name" value="ZF_RING_2"/>
    <property type="match status" value="1"/>
</dbReference>
<keyword evidence="10 13" id="KW-0472">Membrane</keyword>
<evidence type="ECO:0000256" key="6">
    <source>
        <dbReference type="ARBA" id="ARBA00022771"/>
    </source>
</evidence>
<keyword evidence="7" id="KW-0833">Ubl conjugation pathway</keyword>